<evidence type="ECO:0000313" key="1">
    <source>
        <dbReference type="EMBL" id="SPJ78133.1"/>
    </source>
</evidence>
<dbReference type="EMBL" id="ONZP01000220">
    <property type="protein sequence ID" value="SPJ78133.1"/>
    <property type="molecule type" value="Genomic_DNA"/>
</dbReference>
<reference evidence="1" key="1">
    <citation type="submission" date="2018-03" db="EMBL/GenBank/DDBJ databases">
        <authorList>
            <person name="Guldener U."/>
        </authorList>
    </citation>
    <scope>NUCLEOTIDE SEQUENCE</scope>
</reference>
<evidence type="ECO:0000313" key="2">
    <source>
        <dbReference type="Proteomes" id="UP001187734"/>
    </source>
</evidence>
<dbReference type="AlphaFoldDB" id="A0AAE8M9Y5"/>
<sequence>MCGNTECTYQESCTTRATKTVGQSWAKTTVTVELKCMNTGGKKGYKDFWDATEEIINQFVLGRQYLSGT</sequence>
<protein>
    <submittedName>
        <fullName evidence="1">Uncharacterized protein</fullName>
    </submittedName>
</protein>
<organism evidence="1 2">
    <name type="scientific">Fusarium torulosum</name>
    <dbReference type="NCBI Taxonomy" id="33205"/>
    <lineage>
        <taxon>Eukaryota</taxon>
        <taxon>Fungi</taxon>
        <taxon>Dikarya</taxon>
        <taxon>Ascomycota</taxon>
        <taxon>Pezizomycotina</taxon>
        <taxon>Sordariomycetes</taxon>
        <taxon>Hypocreomycetidae</taxon>
        <taxon>Hypocreales</taxon>
        <taxon>Nectriaceae</taxon>
        <taxon>Fusarium</taxon>
    </lineage>
</organism>
<accession>A0AAE8M9Y5</accession>
<keyword evidence="2" id="KW-1185">Reference proteome</keyword>
<comment type="caution">
    <text evidence="1">The sequence shown here is derived from an EMBL/GenBank/DDBJ whole genome shotgun (WGS) entry which is preliminary data.</text>
</comment>
<dbReference type="Proteomes" id="UP001187734">
    <property type="component" value="Unassembled WGS sequence"/>
</dbReference>
<name>A0AAE8M9Y5_9HYPO</name>
<gene>
    <name evidence="1" type="ORF">FTOL_06522</name>
</gene>
<proteinExistence type="predicted"/>